<sequence>MNWCHIWKDCVFENETLIVCNYISEETHDSRCRNYKVEHGIDSFNSDQGSIRINHQSTRYLTTSVQNKNVLLIASSTCIRTDTLDTTCYAILSLEVNSLQKFNTQNLGFEYNVVHEGTNTGHVKFKTAFKVKEFVYFLFNTEDRHSKIGKMCTSSEEIKSNSYEDTPIACSYNNNNYTLAEDAVFWKEYLYVAFTGDSSSVICRYNLIAIEKNLWNPDKTG</sequence>
<accession>A0A8S3R3K1</accession>
<dbReference type="EMBL" id="CAJPWZ010000917">
    <property type="protein sequence ID" value="CAG2203330.1"/>
    <property type="molecule type" value="Genomic_DNA"/>
</dbReference>
<dbReference type="PROSITE" id="PS51004">
    <property type="entry name" value="SEMA"/>
    <property type="match status" value="1"/>
</dbReference>
<protein>
    <submittedName>
        <fullName evidence="3">PLXNB</fullName>
    </submittedName>
</protein>
<dbReference type="InterPro" id="IPR015943">
    <property type="entry name" value="WD40/YVTN_repeat-like_dom_sf"/>
</dbReference>
<feature type="domain" description="Sema" evidence="2">
    <location>
        <begin position="1"/>
        <end position="221"/>
    </location>
</feature>
<dbReference type="InterPro" id="IPR001627">
    <property type="entry name" value="Semap_dom"/>
</dbReference>
<dbReference type="InterPro" id="IPR036352">
    <property type="entry name" value="Semap_dom_sf"/>
</dbReference>
<comment type="caution">
    <text evidence="3">The sequence shown here is derived from an EMBL/GenBank/DDBJ whole genome shotgun (WGS) entry which is preliminary data.</text>
</comment>
<dbReference type="Gene3D" id="2.130.10.10">
    <property type="entry name" value="YVTN repeat-like/Quinoprotein amine dehydrogenase"/>
    <property type="match status" value="1"/>
</dbReference>
<reference evidence="3" key="1">
    <citation type="submission" date="2021-03" db="EMBL/GenBank/DDBJ databases">
        <authorList>
            <person name="Bekaert M."/>
        </authorList>
    </citation>
    <scope>NUCLEOTIDE SEQUENCE</scope>
</reference>
<evidence type="ECO:0000313" key="3">
    <source>
        <dbReference type="EMBL" id="CAG2203330.1"/>
    </source>
</evidence>
<name>A0A8S3R3K1_MYTED</name>
<proteinExistence type="predicted"/>
<dbReference type="Proteomes" id="UP000683360">
    <property type="component" value="Unassembled WGS sequence"/>
</dbReference>
<dbReference type="AlphaFoldDB" id="A0A8S3R3K1"/>
<keyword evidence="4" id="KW-1185">Reference proteome</keyword>
<evidence type="ECO:0000313" key="4">
    <source>
        <dbReference type="Proteomes" id="UP000683360"/>
    </source>
</evidence>
<gene>
    <name evidence="3" type="ORF">MEDL_17828</name>
</gene>
<comment type="caution">
    <text evidence="1">Lacks conserved residue(s) required for the propagation of feature annotation.</text>
</comment>
<dbReference type="SUPFAM" id="SSF101912">
    <property type="entry name" value="Sema domain"/>
    <property type="match status" value="1"/>
</dbReference>
<evidence type="ECO:0000259" key="2">
    <source>
        <dbReference type="PROSITE" id="PS51004"/>
    </source>
</evidence>
<evidence type="ECO:0000256" key="1">
    <source>
        <dbReference type="PROSITE-ProRule" id="PRU00352"/>
    </source>
</evidence>
<organism evidence="3 4">
    <name type="scientific">Mytilus edulis</name>
    <name type="common">Blue mussel</name>
    <dbReference type="NCBI Taxonomy" id="6550"/>
    <lineage>
        <taxon>Eukaryota</taxon>
        <taxon>Metazoa</taxon>
        <taxon>Spiralia</taxon>
        <taxon>Lophotrochozoa</taxon>
        <taxon>Mollusca</taxon>
        <taxon>Bivalvia</taxon>
        <taxon>Autobranchia</taxon>
        <taxon>Pteriomorphia</taxon>
        <taxon>Mytilida</taxon>
        <taxon>Mytiloidea</taxon>
        <taxon>Mytilidae</taxon>
        <taxon>Mytilinae</taxon>
        <taxon>Mytilus</taxon>
    </lineage>
</organism>